<evidence type="ECO:0000313" key="1">
    <source>
        <dbReference type="EMBL" id="KAK4714154.1"/>
    </source>
</evidence>
<dbReference type="AlphaFoldDB" id="A0AAV9KNG6"/>
<name>A0AAV9KNG6_9SOLN</name>
<proteinExistence type="predicted"/>
<organism evidence="1 2">
    <name type="scientific">Solanum pinnatisectum</name>
    <name type="common">tansyleaf nightshade</name>
    <dbReference type="NCBI Taxonomy" id="50273"/>
    <lineage>
        <taxon>Eukaryota</taxon>
        <taxon>Viridiplantae</taxon>
        <taxon>Streptophyta</taxon>
        <taxon>Embryophyta</taxon>
        <taxon>Tracheophyta</taxon>
        <taxon>Spermatophyta</taxon>
        <taxon>Magnoliopsida</taxon>
        <taxon>eudicotyledons</taxon>
        <taxon>Gunneridae</taxon>
        <taxon>Pentapetalae</taxon>
        <taxon>asterids</taxon>
        <taxon>lamiids</taxon>
        <taxon>Solanales</taxon>
        <taxon>Solanaceae</taxon>
        <taxon>Solanoideae</taxon>
        <taxon>Solaneae</taxon>
        <taxon>Solanum</taxon>
    </lineage>
</organism>
<protein>
    <submittedName>
        <fullName evidence="1">Uncharacterized protein</fullName>
    </submittedName>
</protein>
<accession>A0AAV9KNG6</accession>
<dbReference type="EMBL" id="JAWPEI010000010">
    <property type="protein sequence ID" value="KAK4714154.1"/>
    <property type="molecule type" value="Genomic_DNA"/>
</dbReference>
<gene>
    <name evidence="1" type="ORF">R3W88_020061</name>
</gene>
<dbReference type="Proteomes" id="UP001311915">
    <property type="component" value="Unassembled WGS sequence"/>
</dbReference>
<reference evidence="1 2" key="1">
    <citation type="submission" date="2023-10" db="EMBL/GenBank/DDBJ databases">
        <title>Genome-Wide Identification Analysis in wild type Solanum Pinnatisectum Reveals Some Genes Defensing Phytophthora Infestans.</title>
        <authorList>
            <person name="Sun C."/>
        </authorList>
    </citation>
    <scope>NUCLEOTIDE SEQUENCE [LARGE SCALE GENOMIC DNA]</scope>
    <source>
        <strain evidence="1">LQN</strain>
        <tissue evidence="1">Leaf</tissue>
    </source>
</reference>
<sequence length="165" mass="18642">MRMTGFRFLHSTLMLNPHRFILTVLILSLQFHNQLWCLPRVLKSSTSVLAFNTGSSQADHVFDELPVQYKYVESVALITKNNVEVEPLEDVDTPQLGNAKSVEANLEHEPSSIIEDQMLDEISHTTIEHSLPLAVLHDADGSYNDEKENSLDNVALFENFPPLNI</sequence>
<evidence type="ECO:0000313" key="2">
    <source>
        <dbReference type="Proteomes" id="UP001311915"/>
    </source>
</evidence>
<keyword evidence="2" id="KW-1185">Reference proteome</keyword>
<comment type="caution">
    <text evidence="1">The sequence shown here is derived from an EMBL/GenBank/DDBJ whole genome shotgun (WGS) entry which is preliminary data.</text>
</comment>